<evidence type="ECO:0000256" key="2">
    <source>
        <dbReference type="SAM" id="SignalP"/>
    </source>
</evidence>
<organism evidence="3 4">
    <name type="scientific">Streptomyces yunnanensis</name>
    <dbReference type="NCBI Taxonomy" id="156453"/>
    <lineage>
        <taxon>Bacteria</taxon>
        <taxon>Bacillati</taxon>
        <taxon>Actinomycetota</taxon>
        <taxon>Actinomycetes</taxon>
        <taxon>Kitasatosporales</taxon>
        <taxon>Streptomycetaceae</taxon>
        <taxon>Streptomyces</taxon>
    </lineage>
</organism>
<evidence type="ECO:0000313" key="4">
    <source>
        <dbReference type="Proteomes" id="UP001218629"/>
    </source>
</evidence>
<name>A0ABY8A5M1_9ACTN</name>
<feature type="chain" id="PRO_5046841200" evidence="2">
    <location>
        <begin position="46"/>
        <end position="312"/>
    </location>
</feature>
<sequence length="312" mass="33800">MTTPVTTTPAHKAPRRTGRRAAVLAASVALIAAPMLASTATPAMAEDGNTFYTSEQEVIDLLRNSSPLYAHEAIQGYPVTGQDTKGITLEEAKKVYTPDQAVTDAQKWLTGFDATSGFENFGTEERTSSTEDKDQWLGNNDAKTMCGKPSDELARQNRKLTCGFVGKLDTEYPTMQSTSKTTGKAKLTYTTQASVSREDNTTSGWSAGGKITLTATPENQGGSAEGSFTYNQSTSTTNKWATMAEERREVDIPDKTTGWLEARANGGWYTGYILQKIDDTDGKAEKIVAIPARVLIQAPQDSSPITWVKRQS</sequence>
<keyword evidence="4" id="KW-1185">Reference proteome</keyword>
<feature type="region of interest" description="Disordered" evidence="1">
    <location>
        <begin position="119"/>
        <end position="140"/>
    </location>
</feature>
<dbReference type="RefSeq" id="WP_275306822.1">
    <property type="nucleotide sequence ID" value="NZ_CP095749.1"/>
</dbReference>
<keyword evidence="2" id="KW-0732">Signal</keyword>
<dbReference type="InterPro" id="IPR006311">
    <property type="entry name" value="TAT_signal"/>
</dbReference>
<feature type="compositionally biased region" description="Basic and acidic residues" evidence="1">
    <location>
        <begin position="123"/>
        <end position="135"/>
    </location>
</feature>
<evidence type="ECO:0000256" key="1">
    <source>
        <dbReference type="SAM" id="MobiDB-lite"/>
    </source>
</evidence>
<feature type="signal peptide" evidence="2">
    <location>
        <begin position="1"/>
        <end position="45"/>
    </location>
</feature>
<dbReference type="EMBL" id="CP095749">
    <property type="protein sequence ID" value="WEB39195.1"/>
    <property type="molecule type" value="Genomic_DNA"/>
</dbReference>
<protein>
    <submittedName>
        <fullName evidence="3">Uncharacterized protein</fullName>
    </submittedName>
</protein>
<evidence type="ECO:0000313" key="3">
    <source>
        <dbReference type="EMBL" id="WEB39195.1"/>
    </source>
</evidence>
<dbReference type="PROSITE" id="PS51318">
    <property type="entry name" value="TAT"/>
    <property type="match status" value="1"/>
</dbReference>
<dbReference type="Proteomes" id="UP001218629">
    <property type="component" value="Chromosome"/>
</dbReference>
<proteinExistence type="predicted"/>
<accession>A0ABY8A5M1</accession>
<gene>
    <name evidence="3" type="ORF">MOV08_07815</name>
</gene>
<reference evidence="3 4" key="1">
    <citation type="submission" date="2022-03" db="EMBL/GenBank/DDBJ databases">
        <title>Streptomyces yunnanensis P86,complete genome.</title>
        <authorList>
            <person name="Chen S."/>
            <person name="Zhang Q."/>
        </authorList>
    </citation>
    <scope>NUCLEOTIDE SEQUENCE [LARGE SCALE GENOMIC DNA]</scope>
    <source>
        <strain evidence="3 4">P86</strain>
    </source>
</reference>